<comment type="caution">
    <text evidence="1">The sequence shown here is derived from an EMBL/GenBank/DDBJ whole genome shotgun (WGS) entry which is preliminary data.</text>
</comment>
<gene>
    <name evidence="1" type="ORF">CSB45_16030</name>
</gene>
<evidence type="ECO:0000313" key="1">
    <source>
        <dbReference type="EMBL" id="PID55438.1"/>
    </source>
</evidence>
<dbReference type="EMBL" id="PDPS01000112">
    <property type="protein sequence ID" value="PID55438.1"/>
    <property type="molecule type" value="Genomic_DNA"/>
</dbReference>
<protein>
    <submittedName>
        <fullName evidence="1">Uncharacterized protein</fullName>
    </submittedName>
</protein>
<evidence type="ECO:0000313" key="2">
    <source>
        <dbReference type="Proteomes" id="UP000229740"/>
    </source>
</evidence>
<proteinExistence type="predicted"/>
<accession>A0A2G6E113</accession>
<dbReference type="Proteomes" id="UP000229740">
    <property type="component" value="Unassembled WGS sequence"/>
</dbReference>
<reference evidence="1 2" key="1">
    <citation type="submission" date="2017-10" db="EMBL/GenBank/DDBJ databases">
        <title>Novel microbial diversity and functional potential in the marine mammal oral microbiome.</title>
        <authorList>
            <person name="Dudek N.K."/>
            <person name="Sun C.L."/>
            <person name="Burstein D."/>
            <person name="Kantor R.S."/>
            <person name="Aliaga Goltsman D.S."/>
            <person name="Bik E.M."/>
            <person name="Thomas B.C."/>
            <person name="Banfield J.F."/>
            <person name="Relman D.A."/>
        </authorList>
    </citation>
    <scope>NUCLEOTIDE SEQUENCE [LARGE SCALE GENOMIC DNA]</scope>
    <source>
        <strain evidence="1">DOLZORAL124_49_17</strain>
    </source>
</reference>
<name>A0A2G6E113_9BACT</name>
<dbReference type="AlphaFoldDB" id="A0A2G6E113"/>
<organism evidence="1 2">
    <name type="scientific">candidate division KSB3 bacterium</name>
    <dbReference type="NCBI Taxonomy" id="2044937"/>
    <lineage>
        <taxon>Bacteria</taxon>
        <taxon>candidate division KSB3</taxon>
    </lineage>
</organism>
<sequence length="143" mass="16485">MQWKTPQNSKKYFWTEHAKQKMQQHGLSGQRVVRVIRKPLRTEESIAGNNVVAVMQPQSTKRDADGTKTWSAEIWVMYKIVDNPQEKAKQKASDAPDAMAQFLHDMRLQQKQIRIISAWRYPGKTTPGEPLPEEIADEIAEIL</sequence>